<evidence type="ECO:0000313" key="1">
    <source>
        <dbReference type="EMBL" id="RRT75654.1"/>
    </source>
</evidence>
<proteinExistence type="predicted"/>
<dbReference type="EMBL" id="AMZH03002416">
    <property type="protein sequence ID" value="RRT75654.1"/>
    <property type="molecule type" value="Genomic_DNA"/>
</dbReference>
<dbReference type="AlphaFoldDB" id="A0A427AHG0"/>
<reference evidence="1 2" key="1">
    <citation type="journal article" date="2014" name="Agronomy (Basel)">
        <title>A Draft Genome Sequence for Ensete ventricosum, the Drought-Tolerant Tree Against Hunger.</title>
        <authorList>
            <person name="Harrison J."/>
            <person name="Moore K.A."/>
            <person name="Paszkiewicz K."/>
            <person name="Jones T."/>
            <person name="Grant M."/>
            <person name="Ambacheew D."/>
            <person name="Muzemil S."/>
            <person name="Studholme D.J."/>
        </authorList>
    </citation>
    <scope>NUCLEOTIDE SEQUENCE [LARGE SCALE GENOMIC DNA]</scope>
</reference>
<name>A0A427AHG0_ENSVE</name>
<evidence type="ECO:0000313" key="2">
    <source>
        <dbReference type="Proteomes" id="UP000287651"/>
    </source>
</evidence>
<sequence length="85" mass="9552">MVRDATGGRKLTRETDKQKEWRSIVLQHMGVGREIGHRARWMSDTRQVTCAPHTARFDDVEAEATAATAINYSYPYSYSTSTSAA</sequence>
<gene>
    <name evidence="1" type="ORF">B296_00011127</name>
</gene>
<protein>
    <submittedName>
        <fullName evidence="1">Uncharacterized protein</fullName>
    </submittedName>
</protein>
<organism evidence="1 2">
    <name type="scientific">Ensete ventricosum</name>
    <name type="common">Abyssinian banana</name>
    <name type="synonym">Musa ensete</name>
    <dbReference type="NCBI Taxonomy" id="4639"/>
    <lineage>
        <taxon>Eukaryota</taxon>
        <taxon>Viridiplantae</taxon>
        <taxon>Streptophyta</taxon>
        <taxon>Embryophyta</taxon>
        <taxon>Tracheophyta</taxon>
        <taxon>Spermatophyta</taxon>
        <taxon>Magnoliopsida</taxon>
        <taxon>Liliopsida</taxon>
        <taxon>Zingiberales</taxon>
        <taxon>Musaceae</taxon>
        <taxon>Ensete</taxon>
    </lineage>
</organism>
<accession>A0A427AHG0</accession>
<dbReference type="Proteomes" id="UP000287651">
    <property type="component" value="Unassembled WGS sequence"/>
</dbReference>
<comment type="caution">
    <text evidence="1">The sequence shown here is derived from an EMBL/GenBank/DDBJ whole genome shotgun (WGS) entry which is preliminary data.</text>
</comment>